<dbReference type="Pfam" id="PF13781">
    <property type="entry name" value="DoxX_3"/>
    <property type="match status" value="1"/>
</dbReference>
<organism evidence="3 4">
    <name type="scientific">Ciceribacter ferrooxidans</name>
    <dbReference type="NCBI Taxonomy" id="2509717"/>
    <lineage>
        <taxon>Bacteria</taxon>
        <taxon>Pseudomonadati</taxon>
        <taxon>Pseudomonadota</taxon>
        <taxon>Alphaproteobacteria</taxon>
        <taxon>Hyphomicrobiales</taxon>
        <taxon>Rhizobiaceae</taxon>
        <taxon>Ciceribacter</taxon>
    </lineage>
</organism>
<sequence length="428" mass="44876">MRILILGGTGFIGSAVMQRLAADGHAVTGLARSVARARARWPEVQWIAADLADLQTAAAWRPHLDGFEIVINCAGALQDGLTDDLAASQQNAMLALYEAAKTSGIHCIMQISARVDGTGADLPFLATKHRADAALAESGLPFVILRPALVVGRNAFGGTALLRALAAFPFVQPLIHAESPVETVDVEDVATAVALAVGGTIPAGSDIELAAPARLTLETTLALHRRWLGLAPAPTVVVPEILGRTVTLLADLAGRLGWQSPLRSTAMTVMEGGVTRSNDGEPPPFAMRTLSETLAAHPSGVQDLWFARLYLMKAPAIVTLSLFWLLSGLLPLADVERAASHFLPLLPPAAATAATLLSCLLDVTLGVCVLLRPLARRALLGMLAVTALYLVAASVVEPALWLDPLGPLVKVLPSALLTLTSLAILDNR</sequence>
<keyword evidence="1" id="KW-1133">Transmembrane helix</keyword>
<evidence type="ECO:0000313" key="3">
    <source>
        <dbReference type="EMBL" id="RYC12154.1"/>
    </source>
</evidence>
<dbReference type="EMBL" id="SDVB01000238">
    <property type="protein sequence ID" value="RYC12154.1"/>
    <property type="molecule type" value="Genomic_DNA"/>
</dbReference>
<keyword evidence="4" id="KW-1185">Reference proteome</keyword>
<dbReference type="GO" id="GO:0044877">
    <property type="term" value="F:protein-containing complex binding"/>
    <property type="evidence" value="ECO:0007669"/>
    <property type="project" value="TreeGrafter"/>
</dbReference>
<dbReference type="Gene3D" id="3.40.50.720">
    <property type="entry name" value="NAD(P)-binding Rossmann-like Domain"/>
    <property type="match status" value="1"/>
</dbReference>
<dbReference type="OrthoDB" id="5377001at2"/>
<dbReference type="AlphaFoldDB" id="A0A4Q2T5A7"/>
<protein>
    <submittedName>
        <fullName evidence="3">SDR family oxidoreductase</fullName>
    </submittedName>
</protein>
<keyword evidence="1" id="KW-0472">Membrane</keyword>
<reference evidence="3 4" key="1">
    <citation type="submission" date="2019-01" db="EMBL/GenBank/DDBJ databases">
        <authorList>
            <person name="Deng T."/>
        </authorList>
    </citation>
    <scope>NUCLEOTIDE SEQUENCE [LARGE SCALE GENOMIC DNA]</scope>
    <source>
        <strain evidence="3 4">F8825</strain>
    </source>
</reference>
<feature type="domain" description="NAD(P)-binding" evidence="2">
    <location>
        <begin position="7"/>
        <end position="149"/>
    </location>
</feature>
<keyword evidence="1" id="KW-0812">Transmembrane</keyword>
<dbReference type="PANTHER" id="PTHR12126:SF11">
    <property type="entry name" value="NADH DEHYDROGENASE [UBIQUINONE] 1 ALPHA SUBCOMPLEX SUBUNIT 9, MITOCHONDRIAL"/>
    <property type="match status" value="1"/>
</dbReference>
<evidence type="ECO:0000256" key="1">
    <source>
        <dbReference type="SAM" id="Phobius"/>
    </source>
</evidence>
<dbReference type="Pfam" id="PF13460">
    <property type="entry name" value="NAD_binding_10"/>
    <property type="match status" value="1"/>
</dbReference>
<feature type="transmembrane region" description="Helical" evidence="1">
    <location>
        <begin position="378"/>
        <end position="396"/>
    </location>
</feature>
<gene>
    <name evidence="3" type="ORF">EUU22_13945</name>
</gene>
<dbReference type="RefSeq" id="WP_129332582.1">
    <property type="nucleotide sequence ID" value="NZ_SDVB01000238.1"/>
</dbReference>
<dbReference type="PANTHER" id="PTHR12126">
    <property type="entry name" value="NADH-UBIQUINONE OXIDOREDUCTASE 39 KDA SUBUNIT-RELATED"/>
    <property type="match status" value="1"/>
</dbReference>
<dbReference type="InterPro" id="IPR051207">
    <property type="entry name" value="ComplexI_NDUFA9_subunit"/>
</dbReference>
<dbReference type="SUPFAM" id="SSF51735">
    <property type="entry name" value="NAD(P)-binding Rossmann-fold domains"/>
    <property type="match status" value="1"/>
</dbReference>
<proteinExistence type="predicted"/>
<feature type="transmembrane region" description="Helical" evidence="1">
    <location>
        <begin position="345"/>
        <end position="371"/>
    </location>
</feature>
<evidence type="ECO:0000313" key="4">
    <source>
        <dbReference type="Proteomes" id="UP000291088"/>
    </source>
</evidence>
<name>A0A4Q2T5A7_9HYPH</name>
<comment type="caution">
    <text evidence="3">The sequence shown here is derived from an EMBL/GenBank/DDBJ whole genome shotgun (WGS) entry which is preliminary data.</text>
</comment>
<evidence type="ECO:0000259" key="2">
    <source>
        <dbReference type="Pfam" id="PF13460"/>
    </source>
</evidence>
<dbReference type="InterPro" id="IPR036291">
    <property type="entry name" value="NAD(P)-bd_dom_sf"/>
</dbReference>
<accession>A0A4Q2T5A7</accession>
<dbReference type="InterPro" id="IPR016040">
    <property type="entry name" value="NAD(P)-bd_dom"/>
</dbReference>
<dbReference type="Proteomes" id="UP000291088">
    <property type="component" value="Unassembled WGS sequence"/>
</dbReference>
<dbReference type="InterPro" id="IPR025695">
    <property type="entry name" value="DoxX-like"/>
</dbReference>